<dbReference type="HOGENOM" id="CLU_1773104_0_0_2"/>
<dbReference type="AlphaFoldDB" id="A0A0F7PBC5"/>
<dbReference type="EMBL" id="CP011564">
    <property type="protein sequence ID" value="ALG81345.1"/>
    <property type="molecule type" value="Genomic_DNA"/>
</dbReference>
<dbReference type="Gene3D" id="2.60.120.10">
    <property type="entry name" value="Jelly Rolls"/>
    <property type="match status" value="1"/>
</dbReference>
<dbReference type="Proteomes" id="UP000060390">
    <property type="component" value="Chromosome"/>
</dbReference>
<dbReference type="STRING" id="1604004.HLASA_0436"/>
<sequence length="134" mass="15295">MIVKMPRDYDSSAIPSVYNLAEVEPYRDEPGFQQVVFRGIDQLVGFSQVGPEKEDAEPHTHPYEQMNMLVEGRLDFLVDGERVELEPYDTLAIPPEIPHTSRTVEGETAKLVAFWPLREDRTDGTGYQDEFPPL</sequence>
<dbReference type="SUPFAM" id="SSF51182">
    <property type="entry name" value="RmlC-like cupins"/>
    <property type="match status" value="1"/>
</dbReference>
<dbReference type="Proteomes" id="UP000069906">
    <property type="component" value="Chromosome"/>
</dbReference>
<dbReference type="EMBL" id="CP008874">
    <property type="protein sequence ID" value="AKH96944.1"/>
    <property type="molecule type" value="Genomic_DNA"/>
</dbReference>
<dbReference type="KEGG" id="hsf:HLASA_0436"/>
<dbReference type="KEGG" id="hsu:HLASF_0438"/>
<reference evidence="2 5" key="1">
    <citation type="journal article" date="2015" name="ISME J.">
        <title>Elemental sulfur and acetate can support life of a novel strictly anaerobic haloarchaeon.</title>
        <authorList>
            <person name="Sorokin D.Y."/>
            <person name="Kublanov I.V."/>
            <person name="Gavrilov S.N."/>
            <person name="Rojo D."/>
            <person name="Roman P."/>
            <person name="Golyshin P.N."/>
            <person name="Slepak V.Z."/>
            <person name="Smedile F."/>
            <person name="Ferrer M."/>
            <person name="Messina E."/>
            <person name="La Cono V."/>
            <person name="Yakimov M.M."/>
        </authorList>
    </citation>
    <scope>NUCLEOTIDE SEQUENCE [LARGE SCALE GENOMIC DNA]</scope>
    <source>
        <strain evidence="2 5">HSR2</strain>
    </source>
</reference>
<gene>
    <name evidence="3" type="ORF">HLASA_0436</name>
    <name evidence="2" type="ORF">HLASF_0438</name>
</gene>
<evidence type="ECO:0000313" key="2">
    <source>
        <dbReference type="EMBL" id="AKH96944.1"/>
    </source>
</evidence>
<name>A0A0F7PBC5_9EURY</name>
<evidence type="ECO:0000313" key="4">
    <source>
        <dbReference type="Proteomes" id="UP000060390"/>
    </source>
</evidence>
<proteinExistence type="predicted"/>
<dbReference type="InterPro" id="IPR013096">
    <property type="entry name" value="Cupin_2"/>
</dbReference>
<feature type="domain" description="Cupin type-2" evidence="1">
    <location>
        <begin position="50"/>
        <end position="113"/>
    </location>
</feature>
<keyword evidence="5" id="KW-1185">Reference proteome</keyword>
<organism evidence="2 5">
    <name type="scientific">Halanaeroarchaeum sulfurireducens</name>
    <dbReference type="NCBI Taxonomy" id="1604004"/>
    <lineage>
        <taxon>Archaea</taxon>
        <taxon>Methanobacteriati</taxon>
        <taxon>Methanobacteriota</taxon>
        <taxon>Stenosarchaea group</taxon>
        <taxon>Halobacteria</taxon>
        <taxon>Halobacteriales</taxon>
        <taxon>Halobacteriaceae</taxon>
        <taxon>Halanaeroarchaeum</taxon>
    </lineage>
</organism>
<evidence type="ECO:0000313" key="5">
    <source>
        <dbReference type="Proteomes" id="UP000069906"/>
    </source>
</evidence>
<evidence type="ECO:0000313" key="3">
    <source>
        <dbReference type="EMBL" id="ALG81345.1"/>
    </source>
</evidence>
<dbReference type="InterPro" id="IPR014710">
    <property type="entry name" value="RmlC-like_jellyroll"/>
</dbReference>
<reference evidence="4" key="2">
    <citation type="submission" date="2015-05" db="EMBL/GenBank/DDBJ databases">
        <title>Complete genome sequence of Halanaeroarchaeum sulfurireducens type strain M27-SA2, a sulfate-reducer haloarchaeon from marine anoxic lake Medee.</title>
        <authorList>
            <person name="Messina E."/>
            <person name="Kublanov I.V."/>
            <person name="Toshchakov S."/>
            <person name="Arcadi E."/>
            <person name="La Spada G."/>
            <person name="La Cono V."/>
            <person name="Yakimov M.M."/>
        </authorList>
    </citation>
    <scope>NUCLEOTIDE SEQUENCE [LARGE SCALE GENOMIC DNA]</scope>
    <source>
        <strain evidence="4">M27-SA2</strain>
    </source>
</reference>
<reference evidence="3 4" key="3">
    <citation type="journal article" date="2016" name="Stand. Genomic Sci.">
        <title>Complete genome sequence of 'Halanaeroarchaeum sulfurireducens' M27-SA2, a sulfur-reducing and acetate-oxidizing haloarchaeon from the deep-sea hypersaline anoxic lake Medee.</title>
        <authorList>
            <person name="Messina E."/>
            <person name="Sorokin D.Y."/>
            <person name="Kublanov I.V."/>
            <person name="Toshchakov S."/>
            <person name="Lopatina A."/>
            <person name="Arcadi E."/>
            <person name="Smedile F."/>
            <person name="La Spada G."/>
            <person name="La Cono V."/>
            <person name="Yakimov M.M."/>
        </authorList>
    </citation>
    <scope>NUCLEOTIDE SEQUENCE [LARGE SCALE GENOMIC DNA]</scope>
    <source>
        <strain evidence="3 4">M27-SA2</strain>
    </source>
</reference>
<dbReference type="Pfam" id="PF07883">
    <property type="entry name" value="Cupin_2"/>
    <property type="match status" value="1"/>
</dbReference>
<protein>
    <submittedName>
        <fullName evidence="2">Pectin degradation protein</fullName>
    </submittedName>
</protein>
<accession>A0A0F7PBC5</accession>
<evidence type="ECO:0000259" key="1">
    <source>
        <dbReference type="Pfam" id="PF07883"/>
    </source>
</evidence>
<dbReference type="InterPro" id="IPR011051">
    <property type="entry name" value="RmlC_Cupin_sf"/>
</dbReference>